<dbReference type="InterPro" id="IPR055163">
    <property type="entry name" value="ALK/LTK-like_GRD"/>
</dbReference>
<evidence type="ECO:0000256" key="12">
    <source>
        <dbReference type="ARBA" id="ARBA00023137"/>
    </source>
</evidence>
<keyword evidence="6" id="KW-0732">Signal</keyword>
<proteinExistence type="predicted"/>
<keyword evidence="12" id="KW-0829">Tyrosine-protein kinase</keyword>
<keyword evidence="9" id="KW-0067">ATP-binding</keyword>
<keyword evidence="5" id="KW-0812">Transmembrane</keyword>
<evidence type="ECO:0000256" key="7">
    <source>
        <dbReference type="ARBA" id="ARBA00022741"/>
    </source>
</evidence>
<keyword evidence="3" id="KW-1003">Cell membrane</keyword>
<evidence type="ECO:0000256" key="14">
    <source>
        <dbReference type="ARBA" id="ARBA00023170"/>
    </source>
</evidence>
<comment type="subcellular location">
    <subcellularLocation>
        <location evidence="1">Cell membrane</location>
        <topology evidence="1">Single-pass type I membrane protein</topology>
    </subcellularLocation>
</comment>
<evidence type="ECO:0000256" key="2">
    <source>
        <dbReference type="ARBA" id="ARBA00011902"/>
    </source>
</evidence>
<protein>
    <recommendedName>
        <fullName evidence="2">receptor protein-tyrosine kinase</fullName>
        <ecNumber evidence="2">2.7.10.1</ecNumber>
    </recommendedName>
</protein>
<dbReference type="EC" id="2.7.10.1" evidence="2"/>
<dbReference type="SMR" id="A2FD40"/>
<dbReference type="Pfam" id="PF12810">
    <property type="entry name" value="ALK_LTK_GRD"/>
    <property type="match status" value="1"/>
</dbReference>
<keyword evidence="13" id="KW-1015">Disulfide bond</keyword>
<keyword evidence="15" id="KW-0325">Glycoprotein</keyword>
<evidence type="ECO:0000256" key="11">
    <source>
        <dbReference type="ARBA" id="ARBA00023136"/>
    </source>
</evidence>
<dbReference type="AlphaFoldDB" id="A2FD40"/>
<evidence type="ECO:0000256" key="6">
    <source>
        <dbReference type="ARBA" id="ARBA00022729"/>
    </source>
</evidence>
<dbReference type="EMBL" id="DS113726">
    <property type="protein sequence ID" value="EAX97192.1"/>
    <property type="molecule type" value="Genomic_DNA"/>
</dbReference>
<keyword evidence="14" id="KW-0675">Receptor</keyword>
<reference evidence="17" key="1">
    <citation type="submission" date="2006-10" db="EMBL/GenBank/DDBJ databases">
        <authorList>
            <person name="Amadeo P."/>
            <person name="Zhao Q."/>
            <person name="Wortman J."/>
            <person name="Fraser-Liggett C."/>
            <person name="Carlton J."/>
        </authorList>
    </citation>
    <scope>NUCLEOTIDE SEQUENCE</scope>
    <source>
        <strain evidence="17">G3</strain>
    </source>
</reference>
<evidence type="ECO:0000256" key="8">
    <source>
        <dbReference type="ARBA" id="ARBA00022777"/>
    </source>
</evidence>
<dbReference type="GO" id="GO:0005886">
    <property type="term" value="C:plasma membrane"/>
    <property type="evidence" value="ECO:0007669"/>
    <property type="project" value="UniProtKB-SubCell"/>
</dbReference>
<evidence type="ECO:0000256" key="3">
    <source>
        <dbReference type="ARBA" id="ARBA00022475"/>
    </source>
</evidence>
<dbReference type="VEuPathDB" id="TrichDB:TVAG_355530"/>
<dbReference type="InParanoid" id="A2FD40"/>
<keyword evidence="4" id="KW-0808">Transferase</keyword>
<sequence>MYPCKNAYDCSPIIFYLNEGKYLFEVYGAQGDNSNGLGAYGGYGAAKISITKILPIFLFIGGRGIKTKGGYNGGGDSSGGGATDFRVSPALFNKRFLIAGGGGSESFSSYRGLGNGGGINSDKDDGSRGANQTYGFEFGVGQYGGGGGLYGGNRTFGGSGFVYSDDRLWRLFFVAYLRIL</sequence>
<accession>A2FD40</accession>
<gene>
    <name evidence="17" type="ORF">TVAG_355530</name>
</gene>
<keyword evidence="7" id="KW-0547">Nucleotide-binding</keyword>
<dbReference type="GO" id="GO:0004714">
    <property type="term" value="F:transmembrane receptor protein tyrosine kinase activity"/>
    <property type="evidence" value="ECO:0007669"/>
    <property type="project" value="UniProtKB-EC"/>
</dbReference>
<evidence type="ECO:0000256" key="15">
    <source>
        <dbReference type="ARBA" id="ARBA00023180"/>
    </source>
</evidence>
<keyword evidence="18" id="KW-1185">Reference proteome</keyword>
<organism evidence="17 18">
    <name type="scientific">Trichomonas vaginalis (strain ATCC PRA-98 / G3)</name>
    <dbReference type="NCBI Taxonomy" id="412133"/>
    <lineage>
        <taxon>Eukaryota</taxon>
        <taxon>Metamonada</taxon>
        <taxon>Parabasalia</taxon>
        <taxon>Trichomonadida</taxon>
        <taxon>Trichomonadidae</taxon>
        <taxon>Trichomonas</taxon>
    </lineage>
</organism>
<evidence type="ECO:0000256" key="13">
    <source>
        <dbReference type="ARBA" id="ARBA00023157"/>
    </source>
</evidence>
<dbReference type="Proteomes" id="UP000001542">
    <property type="component" value="Unassembled WGS sequence"/>
</dbReference>
<keyword evidence="10" id="KW-1133">Transmembrane helix</keyword>
<evidence type="ECO:0000256" key="4">
    <source>
        <dbReference type="ARBA" id="ARBA00022679"/>
    </source>
</evidence>
<evidence type="ECO:0000256" key="9">
    <source>
        <dbReference type="ARBA" id="ARBA00022840"/>
    </source>
</evidence>
<evidence type="ECO:0000259" key="16">
    <source>
        <dbReference type="Pfam" id="PF12810"/>
    </source>
</evidence>
<evidence type="ECO:0000256" key="5">
    <source>
        <dbReference type="ARBA" id="ARBA00022692"/>
    </source>
</evidence>
<keyword evidence="8" id="KW-0418">Kinase</keyword>
<evidence type="ECO:0000256" key="1">
    <source>
        <dbReference type="ARBA" id="ARBA00004251"/>
    </source>
</evidence>
<dbReference type="GO" id="GO:0005524">
    <property type="term" value="F:ATP binding"/>
    <property type="evidence" value="ECO:0007669"/>
    <property type="project" value="UniProtKB-KW"/>
</dbReference>
<reference evidence="17" key="2">
    <citation type="journal article" date="2007" name="Science">
        <title>Draft genome sequence of the sexually transmitted pathogen Trichomonas vaginalis.</title>
        <authorList>
            <person name="Carlton J.M."/>
            <person name="Hirt R.P."/>
            <person name="Silva J.C."/>
            <person name="Delcher A.L."/>
            <person name="Schatz M."/>
            <person name="Zhao Q."/>
            <person name="Wortman J.R."/>
            <person name="Bidwell S.L."/>
            <person name="Alsmark U.C.M."/>
            <person name="Besteiro S."/>
            <person name="Sicheritz-Ponten T."/>
            <person name="Noel C.J."/>
            <person name="Dacks J.B."/>
            <person name="Foster P.G."/>
            <person name="Simillion C."/>
            <person name="Van de Peer Y."/>
            <person name="Miranda-Saavedra D."/>
            <person name="Barton G.J."/>
            <person name="Westrop G.D."/>
            <person name="Mueller S."/>
            <person name="Dessi D."/>
            <person name="Fiori P.L."/>
            <person name="Ren Q."/>
            <person name="Paulsen I."/>
            <person name="Zhang H."/>
            <person name="Bastida-Corcuera F.D."/>
            <person name="Simoes-Barbosa A."/>
            <person name="Brown M.T."/>
            <person name="Hayes R.D."/>
            <person name="Mukherjee M."/>
            <person name="Okumura C.Y."/>
            <person name="Schneider R."/>
            <person name="Smith A.J."/>
            <person name="Vanacova S."/>
            <person name="Villalvazo M."/>
            <person name="Haas B.J."/>
            <person name="Pertea M."/>
            <person name="Feldblyum T.V."/>
            <person name="Utterback T.R."/>
            <person name="Shu C.L."/>
            <person name="Osoegawa K."/>
            <person name="de Jong P.J."/>
            <person name="Hrdy I."/>
            <person name="Horvathova L."/>
            <person name="Zubacova Z."/>
            <person name="Dolezal P."/>
            <person name="Malik S.B."/>
            <person name="Logsdon J.M. Jr."/>
            <person name="Henze K."/>
            <person name="Gupta A."/>
            <person name="Wang C.C."/>
            <person name="Dunne R.L."/>
            <person name="Upcroft J.A."/>
            <person name="Upcroft P."/>
            <person name="White O."/>
            <person name="Salzberg S.L."/>
            <person name="Tang P."/>
            <person name="Chiu C.-H."/>
            <person name="Lee Y.-S."/>
            <person name="Embley T.M."/>
            <person name="Coombs G.H."/>
            <person name="Mottram J.C."/>
            <person name="Tachezy J."/>
            <person name="Fraser-Liggett C.M."/>
            <person name="Johnson P.J."/>
        </authorList>
    </citation>
    <scope>NUCLEOTIDE SEQUENCE [LARGE SCALE GENOMIC DNA]</scope>
    <source>
        <strain evidence="17">G3</strain>
    </source>
</reference>
<name>A2FD40_TRIV3</name>
<evidence type="ECO:0000256" key="10">
    <source>
        <dbReference type="ARBA" id="ARBA00022989"/>
    </source>
</evidence>
<evidence type="ECO:0000313" key="18">
    <source>
        <dbReference type="Proteomes" id="UP000001542"/>
    </source>
</evidence>
<keyword evidence="11" id="KW-0472">Membrane</keyword>
<feature type="domain" description="ALK/LTK-like glycine-rich" evidence="16">
    <location>
        <begin position="16"/>
        <end position="166"/>
    </location>
</feature>
<evidence type="ECO:0000313" key="17">
    <source>
        <dbReference type="EMBL" id="EAX97192.1"/>
    </source>
</evidence>